<accession>A0ACC2TPX4</accession>
<dbReference type="EMBL" id="QTSX02002254">
    <property type="protein sequence ID" value="KAJ9076708.1"/>
    <property type="molecule type" value="Genomic_DNA"/>
</dbReference>
<organism evidence="1 2">
    <name type="scientific">Entomophthora muscae</name>
    <dbReference type="NCBI Taxonomy" id="34485"/>
    <lineage>
        <taxon>Eukaryota</taxon>
        <taxon>Fungi</taxon>
        <taxon>Fungi incertae sedis</taxon>
        <taxon>Zoopagomycota</taxon>
        <taxon>Entomophthoromycotina</taxon>
        <taxon>Entomophthoromycetes</taxon>
        <taxon>Entomophthorales</taxon>
        <taxon>Entomophthoraceae</taxon>
        <taxon>Entomophthora</taxon>
    </lineage>
</organism>
<evidence type="ECO:0000313" key="1">
    <source>
        <dbReference type="EMBL" id="KAJ9076708.1"/>
    </source>
</evidence>
<sequence>MNLPKFDPKGNVHTFICLFEMSMYGANNQDKATTLLNQLDAASTDLIIPNMPKHNWLYAVAKNVLLYKFGSIAQVTEKKNEFLMISFRKDEIIADFANCFYLEAQILTGSGLLAVNDTHTSLLAVVKLYKALHQTLMLAFQDNFTLDDMVCYLCQCGDTFRPPNTRSKPCPVSNYPGRLKASINNKFPSKPNINKVICHRCNWKGHYASSCNLKTGIHALPPLEPEVQEKVSVE</sequence>
<dbReference type="Proteomes" id="UP001165960">
    <property type="component" value="Unassembled WGS sequence"/>
</dbReference>
<comment type="caution">
    <text evidence="1">The sequence shown here is derived from an EMBL/GenBank/DDBJ whole genome shotgun (WGS) entry which is preliminary data.</text>
</comment>
<name>A0ACC2TPX4_9FUNG</name>
<reference evidence="1" key="1">
    <citation type="submission" date="2022-04" db="EMBL/GenBank/DDBJ databases">
        <title>Genome of the entomopathogenic fungus Entomophthora muscae.</title>
        <authorList>
            <person name="Elya C."/>
            <person name="Lovett B.R."/>
            <person name="Lee E."/>
            <person name="Macias A.M."/>
            <person name="Hajek A.E."/>
            <person name="De Bivort B.L."/>
            <person name="Kasson M.T."/>
            <person name="De Fine Licht H.H."/>
            <person name="Stajich J.E."/>
        </authorList>
    </citation>
    <scope>NUCLEOTIDE SEQUENCE</scope>
    <source>
        <strain evidence="1">Berkeley</strain>
    </source>
</reference>
<keyword evidence="2" id="KW-1185">Reference proteome</keyword>
<protein>
    <submittedName>
        <fullName evidence="1">Uncharacterized protein</fullName>
    </submittedName>
</protein>
<gene>
    <name evidence="1" type="ORF">DSO57_1023673</name>
</gene>
<evidence type="ECO:0000313" key="2">
    <source>
        <dbReference type="Proteomes" id="UP001165960"/>
    </source>
</evidence>
<proteinExistence type="predicted"/>